<feature type="region of interest" description="Disordered" evidence="1">
    <location>
        <begin position="633"/>
        <end position="712"/>
    </location>
</feature>
<feature type="compositionally biased region" description="Pro residues" evidence="1">
    <location>
        <begin position="515"/>
        <end position="537"/>
    </location>
</feature>
<name>A0A7S4IDU2_9STRA</name>
<sequence length="789" mass="83686">MILRISPTMAKKMANAGDSATAASSRRRSNGRHSSSASSGTLPLFSFYLVMASSTLLSLVRPVDAQEGSVFSSTCKSSFDALQDMSAITQSVEPDAFSIVARGGAAGGGGYTVSEGQAYGVLASAIALASLDESDPRKGEVSEKFRKYFNGWKKMCENSSPAPCQSLTYCDGGKTACLPGWKHTSDLNEVDGTGAAPDGDEDAIAGMIIAIKAVESDSARPSWYEEVRDWADRSCTQFLKDNTKMSGSQSHRLLKLGTCWGGWEDNGNNPSYHSPGQYRLMRDFQEDVGSTSVRTYSLPDLNGQSLTQAWDMLIDTSYKALTVAQCPSNGLVPNWALFAEVDSQTLGTHQGYFFSSGTSQYEFGADASRTMWRIAFDAAVFPVESAAHSGLFLSPLLERMADRFNPSASNVRDYFESSTLQTCEGVTAIFGNWRNEGFMFGPVYSSLVSPMPASSFKGKSYSQQDMVDSACEATSNIGVEVYYYPRSWMVLATMTLNGGLNRVGEILRGTSASPGPTPQPAPTFQPQPTPAPVPAPTDQPVIAPTKQPVVPTNPPVAGPPTSGCCSQNMKDCVSWCGDTEDSCLNCSNLGVFWIAGAQAGCLARWEDCTNNINGCCDSLSCVEQNPGYRQCVVSSGGPSRTNPPVASPTNPPATPTNLPVPAPTDPPVAPTNPPVLAPTDPPVTPTNQPVTAPTDPPVTPTDPPVAAPTDPPVTNPSSGCCSHNLKDCISWCGTTQESCLNCSNADVYWIAGGARSGCLARYIACTNNVNGCCNGLSCVGDQYHAQCRP</sequence>
<dbReference type="InterPro" id="IPR012341">
    <property type="entry name" value="6hp_glycosidase-like_sf"/>
</dbReference>
<dbReference type="SUPFAM" id="SSF48208">
    <property type="entry name" value="Six-hairpin glycosidases"/>
    <property type="match status" value="1"/>
</dbReference>
<feature type="region of interest" description="Disordered" evidence="1">
    <location>
        <begin position="507"/>
        <end position="542"/>
    </location>
</feature>
<reference evidence="2" key="1">
    <citation type="submission" date="2021-01" db="EMBL/GenBank/DDBJ databases">
        <authorList>
            <person name="Corre E."/>
            <person name="Pelletier E."/>
            <person name="Niang G."/>
            <person name="Scheremetjew M."/>
            <person name="Finn R."/>
            <person name="Kale V."/>
            <person name="Holt S."/>
            <person name="Cochrane G."/>
            <person name="Meng A."/>
            <person name="Brown T."/>
            <person name="Cohen L."/>
        </authorList>
    </citation>
    <scope>NUCLEOTIDE SEQUENCE</scope>
    <source>
        <strain evidence="2">Isolate 1302-5</strain>
    </source>
</reference>
<dbReference type="GO" id="GO:0005975">
    <property type="term" value="P:carbohydrate metabolic process"/>
    <property type="evidence" value="ECO:0007669"/>
    <property type="project" value="InterPro"/>
</dbReference>
<dbReference type="InterPro" id="IPR008928">
    <property type="entry name" value="6-hairpin_glycosidase_sf"/>
</dbReference>
<evidence type="ECO:0000313" key="2">
    <source>
        <dbReference type="EMBL" id="CAE2226130.1"/>
    </source>
</evidence>
<accession>A0A7S4IDU2</accession>
<feature type="compositionally biased region" description="Pro residues" evidence="1">
    <location>
        <begin position="645"/>
        <end position="684"/>
    </location>
</feature>
<organism evidence="2">
    <name type="scientific">Odontella aurita</name>
    <dbReference type="NCBI Taxonomy" id="265563"/>
    <lineage>
        <taxon>Eukaryota</taxon>
        <taxon>Sar</taxon>
        <taxon>Stramenopiles</taxon>
        <taxon>Ochrophyta</taxon>
        <taxon>Bacillariophyta</taxon>
        <taxon>Mediophyceae</taxon>
        <taxon>Biddulphiophycidae</taxon>
        <taxon>Eupodiscales</taxon>
        <taxon>Odontellaceae</taxon>
        <taxon>Odontella</taxon>
    </lineage>
</organism>
<dbReference type="AlphaFoldDB" id="A0A7S4IDU2"/>
<feature type="region of interest" description="Disordered" evidence="1">
    <location>
        <begin position="12"/>
        <end position="39"/>
    </location>
</feature>
<dbReference type="EMBL" id="HBKQ01015017">
    <property type="protein sequence ID" value="CAE2226130.1"/>
    <property type="molecule type" value="Transcribed_RNA"/>
</dbReference>
<evidence type="ECO:0000256" key="1">
    <source>
        <dbReference type="SAM" id="MobiDB-lite"/>
    </source>
</evidence>
<proteinExistence type="predicted"/>
<dbReference type="Gene3D" id="1.50.10.10">
    <property type="match status" value="1"/>
</dbReference>
<gene>
    <name evidence="2" type="ORF">OAUR00152_LOCUS10250</name>
</gene>
<protein>
    <recommendedName>
        <fullName evidence="3">Cellulase</fullName>
    </recommendedName>
</protein>
<feature type="compositionally biased region" description="Pro residues" evidence="1">
    <location>
        <begin position="694"/>
        <end position="712"/>
    </location>
</feature>
<evidence type="ECO:0008006" key="3">
    <source>
        <dbReference type="Google" id="ProtNLM"/>
    </source>
</evidence>